<accession>A0A2M7B5Z6</accession>
<evidence type="ECO:0000256" key="1">
    <source>
        <dbReference type="ARBA" id="ARBA00006890"/>
    </source>
</evidence>
<evidence type="ECO:0000313" key="7">
    <source>
        <dbReference type="EMBL" id="PIU98492.1"/>
    </source>
</evidence>
<dbReference type="GO" id="GO:0003983">
    <property type="term" value="F:UTP:glucose-1-phosphate uridylyltransferase activity"/>
    <property type="evidence" value="ECO:0007669"/>
    <property type="project" value="UniProtKB-EC"/>
</dbReference>
<gene>
    <name evidence="7" type="ORF">COS61_01155</name>
</gene>
<dbReference type="AlphaFoldDB" id="A0A2M7B5Z6"/>
<dbReference type="GO" id="GO:0006011">
    <property type="term" value="P:UDP-alpha-D-glucose metabolic process"/>
    <property type="evidence" value="ECO:0007669"/>
    <property type="project" value="InterPro"/>
</dbReference>
<dbReference type="Proteomes" id="UP000228949">
    <property type="component" value="Unassembled WGS sequence"/>
</dbReference>
<feature type="domain" description="Nucleotidyl transferase" evidence="6">
    <location>
        <begin position="5"/>
        <end position="152"/>
    </location>
</feature>
<keyword evidence="3 7" id="KW-0808">Transferase</keyword>
<dbReference type="Gene3D" id="3.90.550.10">
    <property type="entry name" value="Spore Coat Polysaccharide Biosynthesis Protein SpsA, Chain A"/>
    <property type="match status" value="1"/>
</dbReference>
<name>A0A2M7B5Z6_9BACT</name>
<evidence type="ECO:0000313" key="8">
    <source>
        <dbReference type="Proteomes" id="UP000228949"/>
    </source>
</evidence>
<organism evidence="7 8">
    <name type="scientific">Candidatus Wolfebacteria bacterium CG03_land_8_20_14_0_80_40_12</name>
    <dbReference type="NCBI Taxonomy" id="1975069"/>
    <lineage>
        <taxon>Bacteria</taxon>
        <taxon>Candidatus Wolfeibacteriota</taxon>
    </lineage>
</organism>
<comment type="caution">
    <text evidence="7">The sequence shown here is derived from an EMBL/GenBank/DDBJ whole genome shotgun (WGS) entry which is preliminary data.</text>
</comment>
<comment type="catalytic activity">
    <reaction evidence="5">
        <text>alpha-D-glucose 1-phosphate + UTP + H(+) = UDP-alpha-D-glucose + diphosphate</text>
        <dbReference type="Rhea" id="RHEA:19889"/>
        <dbReference type="ChEBI" id="CHEBI:15378"/>
        <dbReference type="ChEBI" id="CHEBI:33019"/>
        <dbReference type="ChEBI" id="CHEBI:46398"/>
        <dbReference type="ChEBI" id="CHEBI:58601"/>
        <dbReference type="ChEBI" id="CHEBI:58885"/>
        <dbReference type="EC" id="2.7.7.9"/>
    </reaction>
</comment>
<dbReference type="Pfam" id="PF00483">
    <property type="entry name" value="NTP_transferase"/>
    <property type="match status" value="1"/>
</dbReference>
<dbReference type="EC" id="2.7.7.9" evidence="2"/>
<evidence type="ECO:0000256" key="3">
    <source>
        <dbReference type="ARBA" id="ARBA00022679"/>
    </source>
</evidence>
<evidence type="ECO:0000256" key="4">
    <source>
        <dbReference type="ARBA" id="ARBA00022695"/>
    </source>
</evidence>
<evidence type="ECO:0000256" key="2">
    <source>
        <dbReference type="ARBA" id="ARBA00012415"/>
    </source>
</evidence>
<keyword evidence="4 7" id="KW-0548">Nucleotidyltransferase</keyword>
<dbReference type="InterPro" id="IPR005835">
    <property type="entry name" value="NTP_transferase_dom"/>
</dbReference>
<dbReference type="PANTHER" id="PTHR43197">
    <property type="entry name" value="UTP--GLUCOSE-1-PHOSPHATE URIDYLYLTRANSFERASE"/>
    <property type="match status" value="1"/>
</dbReference>
<dbReference type="SUPFAM" id="SSF53448">
    <property type="entry name" value="Nucleotide-diphospho-sugar transferases"/>
    <property type="match status" value="1"/>
</dbReference>
<dbReference type="InterPro" id="IPR029044">
    <property type="entry name" value="Nucleotide-diphossugar_trans"/>
</dbReference>
<feature type="non-terminal residue" evidence="7">
    <location>
        <position position="155"/>
    </location>
</feature>
<protein>
    <recommendedName>
        <fullName evidence="2">UTP--glucose-1-phosphate uridylyltransferase</fullName>
        <ecNumber evidence="2">2.7.7.9</ecNumber>
    </recommendedName>
</protein>
<evidence type="ECO:0000256" key="5">
    <source>
        <dbReference type="ARBA" id="ARBA00048128"/>
    </source>
</evidence>
<evidence type="ECO:0000259" key="6">
    <source>
        <dbReference type="Pfam" id="PF00483"/>
    </source>
</evidence>
<proteinExistence type="inferred from homology"/>
<dbReference type="EMBL" id="PEVJ01000026">
    <property type="protein sequence ID" value="PIU98492.1"/>
    <property type="molecule type" value="Genomic_DNA"/>
</dbReference>
<dbReference type="PANTHER" id="PTHR43197:SF1">
    <property type="entry name" value="UTP--GLUCOSE-1-PHOSPHATE URIDYLYLTRANSFERASE"/>
    <property type="match status" value="1"/>
</dbReference>
<dbReference type="InterPro" id="IPR005771">
    <property type="entry name" value="GalU_uridylyltTrfase_bac/arc"/>
</dbReference>
<sequence length="155" mass="17373">MITKVIIPVAGLGTRFLPATKAQPKEMLPIIDKPVIQYLVEEAVKSGITDVIFVTGRGKRAIEDHFDYSPELESSLLQENKREIFQEIRAISEMANFVYVRQKEPRGDGDAVLCASHLINNKPVAILFGDDIVDNRIPCLSQMIKVFEKYGDVVV</sequence>
<comment type="similarity">
    <text evidence="1">Belongs to the UDPGP type 2 family.</text>
</comment>
<reference evidence="8" key="1">
    <citation type="submission" date="2017-09" db="EMBL/GenBank/DDBJ databases">
        <title>Depth-based differentiation of microbial function through sediment-hosted aquifers and enrichment of novel symbionts in the deep terrestrial subsurface.</title>
        <authorList>
            <person name="Probst A.J."/>
            <person name="Ladd B."/>
            <person name="Jarett J.K."/>
            <person name="Geller-Mcgrath D.E."/>
            <person name="Sieber C.M.K."/>
            <person name="Emerson J.B."/>
            <person name="Anantharaman K."/>
            <person name="Thomas B.C."/>
            <person name="Malmstrom R."/>
            <person name="Stieglmeier M."/>
            <person name="Klingl A."/>
            <person name="Woyke T."/>
            <person name="Ryan C.M."/>
            <person name="Banfield J.F."/>
        </authorList>
    </citation>
    <scope>NUCLEOTIDE SEQUENCE [LARGE SCALE GENOMIC DNA]</scope>
</reference>